<dbReference type="Gene3D" id="1.10.357.10">
    <property type="entry name" value="Tetracycline Repressor, domain 2"/>
    <property type="match status" value="1"/>
</dbReference>
<keyword evidence="3 5" id="KW-0238">DNA-binding</keyword>
<feature type="domain" description="HTH tetR-type" evidence="6">
    <location>
        <begin position="6"/>
        <end position="66"/>
    </location>
</feature>
<dbReference type="Pfam" id="PF13977">
    <property type="entry name" value="TetR_C_6"/>
    <property type="match status" value="1"/>
</dbReference>
<keyword evidence="1" id="KW-0678">Repressor</keyword>
<dbReference type="InterPro" id="IPR001647">
    <property type="entry name" value="HTH_TetR"/>
</dbReference>
<dbReference type="AlphaFoldDB" id="A0A8J4AD57"/>
<dbReference type="SUPFAM" id="SSF46689">
    <property type="entry name" value="Homeodomain-like"/>
    <property type="match status" value="1"/>
</dbReference>
<evidence type="ECO:0000256" key="4">
    <source>
        <dbReference type="ARBA" id="ARBA00023163"/>
    </source>
</evidence>
<feature type="DNA-binding region" description="H-T-H motif" evidence="5">
    <location>
        <begin position="29"/>
        <end position="48"/>
    </location>
</feature>
<proteinExistence type="predicted"/>
<dbReference type="EMBL" id="BOPO01000047">
    <property type="protein sequence ID" value="GIL27500.1"/>
    <property type="molecule type" value="Genomic_DNA"/>
</dbReference>
<evidence type="ECO:0000256" key="5">
    <source>
        <dbReference type="PROSITE-ProRule" id="PRU00335"/>
    </source>
</evidence>
<sequence length="200" mass="21392">MDTAPPRRGAHVLDAALRVIAEDGFAALSMRTVATAAGVSLAQVQYYFRSKDELLAAAFEHVSADVVARAEQVDTNGPTREVLRGLLHVWLPLDEERERAARVWLAFTAAAATSPTLGPSNAVLDADLRTGFAELLREAQTSGELPVDRDPDLEAALLLAVVDGLVVQSLALPAERRAALLVAALDTHLNRLFAPAVRRG</sequence>
<dbReference type="PANTHER" id="PTHR30055:SF228">
    <property type="entry name" value="TRANSCRIPTIONAL REGULATOR-RELATED"/>
    <property type="match status" value="1"/>
</dbReference>
<accession>A0A8J4AD57</accession>
<evidence type="ECO:0000313" key="7">
    <source>
        <dbReference type="EMBL" id="GIL27500.1"/>
    </source>
</evidence>
<dbReference type="PROSITE" id="PS50977">
    <property type="entry name" value="HTH_TETR_2"/>
    <property type="match status" value="1"/>
</dbReference>
<evidence type="ECO:0000256" key="1">
    <source>
        <dbReference type="ARBA" id="ARBA00022491"/>
    </source>
</evidence>
<evidence type="ECO:0000256" key="3">
    <source>
        <dbReference type="ARBA" id="ARBA00023125"/>
    </source>
</evidence>
<dbReference type="InterPro" id="IPR009057">
    <property type="entry name" value="Homeodomain-like_sf"/>
</dbReference>
<evidence type="ECO:0000256" key="2">
    <source>
        <dbReference type="ARBA" id="ARBA00023015"/>
    </source>
</evidence>
<keyword evidence="4" id="KW-0804">Transcription</keyword>
<comment type="caution">
    <text evidence="7">The sequence shown here is derived from an EMBL/GenBank/DDBJ whole genome shotgun (WGS) entry which is preliminary data.</text>
</comment>
<dbReference type="SUPFAM" id="SSF48498">
    <property type="entry name" value="Tetracyclin repressor-like, C-terminal domain"/>
    <property type="match status" value="1"/>
</dbReference>
<dbReference type="GO" id="GO:0003700">
    <property type="term" value="F:DNA-binding transcription factor activity"/>
    <property type="evidence" value="ECO:0007669"/>
    <property type="project" value="TreeGrafter"/>
</dbReference>
<dbReference type="InterPro" id="IPR039538">
    <property type="entry name" value="BetI_C"/>
</dbReference>
<evidence type="ECO:0000313" key="8">
    <source>
        <dbReference type="Proteomes" id="UP000614996"/>
    </source>
</evidence>
<keyword evidence="8" id="KW-1185">Reference proteome</keyword>
<dbReference type="InterPro" id="IPR036271">
    <property type="entry name" value="Tet_transcr_reg_TetR-rel_C_sf"/>
</dbReference>
<dbReference type="RefSeq" id="WP_207125250.1">
    <property type="nucleotide sequence ID" value="NZ_BOPO01000047.1"/>
</dbReference>
<gene>
    <name evidence="7" type="primary">betI</name>
    <name evidence="7" type="ORF">NUM_27540</name>
</gene>
<dbReference type="GO" id="GO:0000976">
    <property type="term" value="F:transcription cis-regulatory region binding"/>
    <property type="evidence" value="ECO:0007669"/>
    <property type="project" value="TreeGrafter"/>
</dbReference>
<protein>
    <submittedName>
        <fullName evidence="7">HTH-type transcriptional regulator BetI</fullName>
    </submittedName>
</protein>
<dbReference type="Pfam" id="PF00440">
    <property type="entry name" value="TetR_N"/>
    <property type="match status" value="1"/>
</dbReference>
<dbReference type="Proteomes" id="UP000614996">
    <property type="component" value="Unassembled WGS sequence"/>
</dbReference>
<reference evidence="8" key="1">
    <citation type="journal article" date="2021" name="Int. J. Syst. Evol. Microbiol.">
        <title>Actinocatenispora comari sp. nov., an endophytic actinomycete isolated from aerial parts of Comarum salesowianum.</title>
        <authorList>
            <person name="Oyunbileg N."/>
            <person name="Iizaka Y."/>
            <person name="Hamada M."/>
            <person name="Davaapurev B.O."/>
            <person name="Fukumoto A."/>
            <person name="Tsetseg B."/>
            <person name="Kato F."/>
            <person name="Tamura T."/>
            <person name="Batkhuu J."/>
            <person name="Anzai Y."/>
        </authorList>
    </citation>
    <scope>NUCLEOTIDE SEQUENCE [LARGE SCALE GENOMIC DNA]</scope>
    <source>
        <strain evidence="8">NUM-2625</strain>
    </source>
</reference>
<evidence type="ECO:0000259" key="6">
    <source>
        <dbReference type="PROSITE" id="PS50977"/>
    </source>
</evidence>
<keyword evidence="2" id="KW-0805">Transcription regulation</keyword>
<organism evidence="7 8">
    <name type="scientific">Actinocatenispora comari</name>
    <dbReference type="NCBI Taxonomy" id="2807577"/>
    <lineage>
        <taxon>Bacteria</taxon>
        <taxon>Bacillati</taxon>
        <taxon>Actinomycetota</taxon>
        <taxon>Actinomycetes</taxon>
        <taxon>Micromonosporales</taxon>
        <taxon>Micromonosporaceae</taxon>
        <taxon>Actinocatenispora</taxon>
    </lineage>
</organism>
<dbReference type="PRINTS" id="PR00455">
    <property type="entry name" value="HTHTETR"/>
</dbReference>
<name>A0A8J4AD57_9ACTN</name>
<dbReference type="PANTHER" id="PTHR30055">
    <property type="entry name" value="HTH-TYPE TRANSCRIPTIONAL REGULATOR RUTR"/>
    <property type="match status" value="1"/>
</dbReference>
<dbReference type="InterPro" id="IPR050109">
    <property type="entry name" value="HTH-type_TetR-like_transc_reg"/>
</dbReference>